<dbReference type="SUPFAM" id="SSF52540">
    <property type="entry name" value="P-loop containing nucleoside triphosphate hydrolases"/>
    <property type="match status" value="1"/>
</dbReference>
<keyword evidence="2" id="KW-1185">Reference proteome</keyword>
<dbReference type="EMBL" id="CP003355">
    <property type="protein sequence ID" value="AHD06037.1"/>
    <property type="molecule type" value="Genomic_DNA"/>
</dbReference>
<evidence type="ECO:0000313" key="1">
    <source>
        <dbReference type="EMBL" id="AHD06037.1"/>
    </source>
</evidence>
<dbReference type="Proteomes" id="UP000029431">
    <property type="component" value="Chromosome"/>
</dbReference>
<evidence type="ECO:0000313" key="2">
    <source>
        <dbReference type="Proteomes" id="UP000029431"/>
    </source>
</evidence>
<protein>
    <submittedName>
        <fullName evidence="1">ABC transporter-like protein</fullName>
    </submittedName>
</protein>
<dbReference type="InterPro" id="IPR051309">
    <property type="entry name" value="ABCF_ATPase"/>
</dbReference>
<dbReference type="PANTHER" id="PTHR42855">
    <property type="entry name" value="ABC TRANSPORTER ATP-BINDING SUBUNIT"/>
    <property type="match status" value="1"/>
</dbReference>
<dbReference type="PATRIC" id="fig|697284.3.peg.2152"/>
<dbReference type="InterPro" id="IPR027417">
    <property type="entry name" value="P-loop_NTPase"/>
</dbReference>
<sequence length="114" mass="13313">MFKRIRDLSMGEKCRVAFLKLYFSGANLLVLDEPANYFDVETKEKVEQALQGFTGAFVVVSHDRYLIRKLATRLLFLGQDSVLFLYEGSWQEYEEEQNRKLQEPDNPEAADEVR</sequence>
<organism evidence="1 2">
    <name type="scientific">Paenibacillus larvae subsp. larvae DSM 25430</name>
    <dbReference type="NCBI Taxonomy" id="697284"/>
    <lineage>
        <taxon>Bacteria</taxon>
        <taxon>Bacillati</taxon>
        <taxon>Bacillota</taxon>
        <taxon>Bacilli</taxon>
        <taxon>Bacillales</taxon>
        <taxon>Paenibacillaceae</taxon>
        <taxon>Paenibacillus</taxon>
    </lineage>
</organism>
<dbReference type="KEGG" id="plv:ERIC2_c22450"/>
<accession>V9WA79</accession>
<proteinExistence type="predicted"/>
<name>V9WA79_9BACL</name>
<dbReference type="Gene3D" id="3.40.50.300">
    <property type="entry name" value="P-loop containing nucleotide triphosphate hydrolases"/>
    <property type="match status" value="1"/>
</dbReference>
<gene>
    <name evidence="1" type="ORF">ERIC2_c22450</name>
</gene>
<dbReference type="eggNOG" id="COG0488">
    <property type="taxonomic scope" value="Bacteria"/>
</dbReference>
<dbReference type="AlphaFoldDB" id="V9WA79"/>
<reference evidence="1 2" key="1">
    <citation type="journal article" date="2014" name="PLoS ONE">
        <title>How to Kill the Honey Bee Larva: Genomic Potential and Virulence Mechanisms of Paenibacillus larvae.</title>
        <authorList>
            <person name="Djukic M."/>
            <person name="Brzuszkiewicz E."/>
            <person name="Funfhaus A."/>
            <person name="Voss J."/>
            <person name="Gollnow K."/>
            <person name="Poppinga L."/>
            <person name="Liesegang H."/>
            <person name="Garcia-Gonzalez E."/>
            <person name="Genersch E."/>
            <person name="Daniel R."/>
        </authorList>
    </citation>
    <scope>NUCLEOTIDE SEQUENCE [LARGE SCALE GENOMIC DNA]</scope>
    <source>
        <strain evidence="1 2">DSM 25430</strain>
    </source>
</reference>
<dbReference type="PANTHER" id="PTHR42855:SF1">
    <property type="entry name" value="ABC TRANSPORTER DOMAIN-CONTAINING PROTEIN"/>
    <property type="match status" value="1"/>
</dbReference>
<dbReference type="HOGENOM" id="CLU_2118622_0_0_9"/>